<reference evidence="2 3" key="1">
    <citation type="journal article" date="2018" name="Nat. Ecol. Evol.">
        <title>Pezizomycetes genomes reveal the molecular basis of ectomycorrhizal truffle lifestyle.</title>
        <authorList>
            <person name="Murat C."/>
            <person name="Payen T."/>
            <person name="Noel B."/>
            <person name="Kuo A."/>
            <person name="Morin E."/>
            <person name="Chen J."/>
            <person name="Kohler A."/>
            <person name="Krizsan K."/>
            <person name="Balestrini R."/>
            <person name="Da Silva C."/>
            <person name="Montanini B."/>
            <person name="Hainaut M."/>
            <person name="Levati E."/>
            <person name="Barry K.W."/>
            <person name="Belfiori B."/>
            <person name="Cichocki N."/>
            <person name="Clum A."/>
            <person name="Dockter R.B."/>
            <person name="Fauchery L."/>
            <person name="Guy J."/>
            <person name="Iotti M."/>
            <person name="Le Tacon F."/>
            <person name="Lindquist E.A."/>
            <person name="Lipzen A."/>
            <person name="Malagnac F."/>
            <person name="Mello A."/>
            <person name="Molinier V."/>
            <person name="Miyauchi S."/>
            <person name="Poulain J."/>
            <person name="Riccioni C."/>
            <person name="Rubini A."/>
            <person name="Sitrit Y."/>
            <person name="Splivallo R."/>
            <person name="Traeger S."/>
            <person name="Wang M."/>
            <person name="Zifcakova L."/>
            <person name="Wipf D."/>
            <person name="Zambonelli A."/>
            <person name="Paolocci F."/>
            <person name="Nowrousian M."/>
            <person name="Ottonello S."/>
            <person name="Baldrian P."/>
            <person name="Spatafora J.W."/>
            <person name="Henrissat B."/>
            <person name="Nagy L.G."/>
            <person name="Aury J.M."/>
            <person name="Wincker P."/>
            <person name="Grigoriev I.V."/>
            <person name="Bonfante P."/>
            <person name="Martin F.M."/>
        </authorList>
    </citation>
    <scope>NUCLEOTIDE SEQUENCE [LARGE SCALE GENOMIC DNA]</scope>
    <source>
        <strain evidence="2 3">120613-1</strain>
    </source>
</reference>
<evidence type="ECO:0000256" key="1">
    <source>
        <dbReference type="SAM" id="Phobius"/>
    </source>
</evidence>
<dbReference type="Proteomes" id="UP000276215">
    <property type="component" value="Unassembled WGS sequence"/>
</dbReference>
<feature type="transmembrane region" description="Helical" evidence="1">
    <location>
        <begin position="24"/>
        <end position="48"/>
    </location>
</feature>
<dbReference type="EMBL" id="ML120385">
    <property type="protein sequence ID" value="RPA99740.1"/>
    <property type="molecule type" value="Genomic_DNA"/>
</dbReference>
<proteinExistence type="predicted"/>
<keyword evidence="3" id="KW-1185">Reference proteome</keyword>
<protein>
    <submittedName>
        <fullName evidence="2">Uncharacterized protein</fullName>
    </submittedName>
</protein>
<organism evidence="2 3">
    <name type="scientific">Choiromyces venosus 120613-1</name>
    <dbReference type="NCBI Taxonomy" id="1336337"/>
    <lineage>
        <taxon>Eukaryota</taxon>
        <taxon>Fungi</taxon>
        <taxon>Dikarya</taxon>
        <taxon>Ascomycota</taxon>
        <taxon>Pezizomycotina</taxon>
        <taxon>Pezizomycetes</taxon>
        <taxon>Pezizales</taxon>
        <taxon>Tuberaceae</taxon>
        <taxon>Choiromyces</taxon>
    </lineage>
</organism>
<evidence type="ECO:0000313" key="3">
    <source>
        <dbReference type="Proteomes" id="UP000276215"/>
    </source>
</evidence>
<sequence>MLRNLVVGIRTLCITCAFLHTDAFLLFATLSSASLPFFLLFFSSFSLLKYKKPNRTSPFVRSLNTIRTRET</sequence>
<keyword evidence="1" id="KW-1133">Transmembrane helix</keyword>
<keyword evidence="1" id="KW-0472">Membrane</keyword>
<accession>A0A3N4JU99</accession>
<dbReference type="AlphaFoldDB" id="A0A3N4JU99"/>
<name>A0A3N4JU99_9PEZI</name>
<keyword evidence="1" id="KW-0812">Transmembrane</keyword>
<evidence type="ECO:0000313" key="2">
    <source>
        <dbReference type="EMBL" id="RPA99740.1"/>
    </source>
</evidence>
<gene>
    <name evidence="2" type="ORF">L873DRAFT_879189</name>
</gene>